<dbReference type="AlphaFoldDB" id="A0A1N6JNV2"/>
<protein>
    <submittedName>
        <fullName evidence="1">Uncharacterized protein</fullName>
    </submittedName>
</protein>
<evidence type="ECO:0000313" key="1">
    <source>
        <dbReference type="EMBL" id="SIO45980.1"/>
    </source>
</evidence>
<dbReference type="STRING" id="536979.SAMN04488055_4221"/>
<dbReference type="Proteomes" id="UP000185003">
    <property type="component" value="Unassembled WGS sequence"/>
</dbReference>
<keyword evidence="2" id="KW-1185">Reference proteome</keyword>
<dbReference type="EMBL" id="FSRA01000002">
    <property type="protein sequence ID" value="SIO45980.1"/>
    <property type="molecule type" value="Genomic_DNA"/>
</dbReference>
<reference evidence="2" key="1">
    <citation type="submission" date="2016-11" db="EMBL/GenBank/DDBJ databases">
        <authorList>
            <person name="Varghese N."/>
            <person name="Submissions S."/>
        </authorList>
    </citation>
    <scope>NUCLEOTIDE SEQUENCE [LARGE SCALE GENOMIC DNA]</scope>
    <source>
        <strain evidence="2">DSM 24787</strain>
    </source>
</reference>
<organism evidence="1 2">
    <name type="scientific">Chitinophaga niabensis</name>
    <dbReference type="NCBI Taxonomy" id="536979"/>
    <lineage>
        <taxon>Bacteria</taxon>
        <taxon>Pseudomonadati</taxon>
        <taxon>Bacteroidota</taxon>
        <taxon>Chitinophagia</taxon>
        <taxon>Chitinophagales</taxon>
        <taxon>Chitinophagaceae</taxon>
        <taxon>Chitinophaga</taxon>
    </lineage>
</organism>
<dbReference type="RefSeq" id="WP_143197540.1">
    <property type="nucleotide sequence ID" value="NZ_FSRA01000002.1"/>
</dbReference>
<evidence type="ECO:0000313" key="2">
    <source>
        <dbReference type="Proteomes" id="UP000185003"/>
    </source>
</evidence>
<accession>A0A1N6JNV2</accession>
<gene>
    <name evidence="1" type="ORF">SAMN04488055_4221</name>
</gene>
<proteinExistence type="predicted"/>
<name>A0A1N6JNV2_9BACT</name>
<sequence length="176" mass="19766">MNALLNKVLHTPVDAYNPADVMAVVNTLIPQGKTKALEEISAAVPANTLDAVGAFWILRVLFELPPEEFYPTVKIGRPDLPPPEAAYIMPRFPIVIIRDIPFLVVKGYDLNGVPERVEGHINYFREYGIIRHQELSLPKSPTGIEEEFLALWESAYGDAYLREGTGTFKEQLNKVF</sequence>